<evidence type="ECO:0000256" key="1">
    <source>
        <dbReference type="ARBA" id="ARBA00008520"/>
    </source>
</evidence>
<dbReference type="PANTHER" id="PTHR43649">
    <property type="entry name" value="ARABINOSE-BINDING PROTEIN-RELATED"/>
    <property type="match status" value="1"/>
</dbReference>
<dbReference type="STRING" id="871963.Desdi_0214"/>
<dbReference type="RefSeq" id="WP_015260775.1">
    <property type="nucleotide sequence ID" value="NC_019903.1"/>
</dbReference>
<dbReference type="InterPro" id="IPR050490">
    <property type="entry name" value="Bact_solute-bd_prot1"/>
</dbReference>
<dbReference type="Proteomes" id="UP000010797">
    <property type="component" value="Chromosome"/>
</dbReference>
<protein>
    <submittedName>
        <fullName evidence="5">Carbohydrate ABC transporter substrate-binding protein, CUT1 family</fullName>
    </submittedName>
</protein>
<dbReference type="InterPro" id="IPR006059">
    <property type="entry name" value="SBP"/>
</dbReference>
<evidence type="ECO:0000256" key="2">
    <source>
        <dbReference type="ARBA" id="ARBA00022448"/>
    </source>
</evidence>
<keyword evidence="3 4" id="KW-0732">Signal</keyword>
<dbReference type="Gene3D" id="3.40.190.10">
    <property type="entry name" value="Periplasmic binding protein-like II"/>
    <property type="match status" value="1"/>
</dbReference>
<feature type="signal peptide" evidence="4">
    <location>
        <begin position="1"/>
        <end position="28"/>
    </location>
</feature>
<dbReference type="KEGG" id="ddl:Desdi_0214"/>
<organism evidence="5 6">
    <name type="scientific">Desulfitobacterium dichloroeliminans (strain LMG P-21439 / DCA1)</name>
    <dbReference type="NCBI Taxonomy" id="871963"/>
    <lineage>
        <taxon>Bacteria</taxon>
        <taxon>Bacillati</taxon>
        <taxon>Bacillota</taxon>
        <taxon>Clostridia</taxon>
        <taxon>Eubacteriales</taxon>
        <taxon>Desulfitobacteriaceae</taxon>
        <taxon>Desulfitobacterium</taxon>
    </lineage>
</organism>
<sequence>MMQMQGKRRRYFQTGLVCALSLMLLVTGCQNTKKLDPQNPVTLTIWHNFGAQMKATMDVMVDEFNATVGAEEGIVLNVTSISSSADLHNKLTMAANDEPGAPELPNLSTAYPKTALILAKKDLLVDIGTLLTKEELSAYVPQFVEEGRADGKLLVFPFAKSTEVLFVNKTLFDRFAKEIGASLADLETFEGILETAEKYYRWTDDQTAHIKNDGKIFYVPDSLFNLAQVGYKQLGEDFIKDGTLNLSSPVFSRIWDSYYPPAVRGQVAIFNGYGSDLAKTGDVVCSTGSTAGVLFFSPIITYEDNTTEPVEYAILPYPVFEGGKKIAMQRGSGLCVMKSTPEKEYAAGIFLKWFTAVEQNLRFVSSTGYLPVTQQAFGQVMDKEIETLTDDRIAALLTTAIQMHQDYDFYRAPLVDGLDEMQKVFEERLKGVATLSKEEYKKRIADQDSDRVFEGVSTGVSEGFINDLSMSR</sequence>
<proteinExistence type="inferred from homology"/>
<name>L0F4A4_DESDL</name>
<keyword evidence="6" id="KW-1185">Reference proteome</keyword>
<dbReference type="HOGENOM" id="CLU_043127_0_0_9"/>
<dbReference type="AlphaFoldDB" id="L0F4A4"/>
<feature type="chain" id="PRO_5039504851" evidence="4">
    <location>
        <begin position="29"/>
        <end position="472"/>
    </location>
</feature>
<dbReference type="eggNOG" id="COG1653">
    <property type="taxonomic scope" value="Bacteria"/>
</dbReference>
<comment type="similarity">
    <text evidence="1">Belongs to the bacterial solute-binding protein 1 family.</text>
</comment>
<evidence type="ECO:0000256" key="3">
    <source>
        <dbReference type="ARBA" id="ARBA00022729"/>
    </source>
</evidence>
<reference evidence="6" key="1">
    <citation type="submission" date="2012-02" db="EMBL/GenBank/DDBJ databases">
        <title>Complete sequence of Desulfitobacterium dichloroeliminans LMG P-21439.</title>
        <authorList>
            <person name="Lucas S."/>
            <person name="Han J."/>
            <person name="Lapidus A."/>
            <person name="Cheng J.-F."/>
            <person name="Goodwin L."/>
            <person name="Pitluck S."/>
            <person name="Peters L."/>
            <person name="Ovchinnikova G."/>
            <person name="Teshima H."/>
            <person name="Detter J.C."/>
            <person name="Han C."/>
            <person name="Tapia R."/>
            <person name="Land M."/>
            <person name="Hauser L."/>
            <person name="Kyrpides N."/>
            <person name="Ivanova N."/>
            <person name="Pagani I."/>
            <person name="Kruse T."/>
            <person name="de Vos W.M."/>
            <person name="Boon N."/>
            <person name="Smidt H."/>
            <person name="Woyke T."/>
        </authorList>
    </citation>
    <scope>NUCLEOTIDE SEQUENCE [LARGE SCALE GENOMIC DNA]</scope>
    <source>
        <strain evidence="6">LMG P-21439 / DCA1</strain>
    </source>
</reference>
<gene>
    <name evidence="5" type="ordered locus">Desdi_0214</name>
</gene>
<dbReference type="Pfam" id="PF13416">
    <property type="entry name" value="SBP_bac_8"/>
    <property type="match status" value="1"/>
</dbReference>
<evidence type="ECO:0000313" key="6">
    <source>
        <dbReference type="Proteomes" id="UP000010797"/>
    </source>
</evidence>
<dbReference type="PANTHER" id="PTHR43649:SF34">
    <property type="entry name" value="ABC TRANSPORTER PERIPLASMIC-BINDING PROTEIN YCJN-RELATED"/>
    <property type="match status" value="1"/>
</dbReference>
<keyword evidence="2" id="KW-0813">Transport</keyword>
<dbReference type="PROSITE" id="PS51257">
    <property type="entry name" value="PROKAR_LIPOPROTEIN"/>
    <property type="match status" value="1"/>
</dbReference>
<dbReference type="EMBL" id="CP003344">
    <property type="protein sequence ID" value="AGA67768.1"/>
    <property type="molecule type" value="Genomic_DNA"/>
</dbReference>
<accession>L0F4A4</accession>
<evidence type="ECO:0000313" key="5">
    <source>
        <dbReference type="EMBL" id="AGA67768.1"/>
    </source>
</evidence>
<dbReference type="SUPFAM" id="SSF53850">
    <property type="entry name" value="Periplasmic binding protein-like II"/>
    <property type="match status" value="1"/>
</dbReference>
<evidence type="ECO:0000256" key="4">
    <source>
        <dbReference type="SAM" id="SignalP"/>
    </source>
</evidence>